<dbReference type="AlphaFoldDB" id="A0A655RW05"/>
<sequence>MYSNEIRSPWLLSLLTGTVSLNPKSLYTEEKRELAPKVVRLPPELMTNIASLLCCWLYCMMDLNCASTCSILASTAGSIANTLPRLRHCC</sequence>
<protein>
    <submittedName>
        <fullName evidence="1">Uncharacterized protein</fullName>
    </submittedName>
</protein>
<gene>
    <name evidence="1" type="ORF">ERS013165_03232</name>
</gene>
<accession>A0A655RW05</accession>
<evidence type="ECO:0000313" key="1">
    <source>
        <dbReference type="EMBL" id="CSB06042.1"/>
    </source>
</evidence>
<reference evidence="1 2" key="1">
    <citation type="submission" date="2015-07" db="EMBL/GenBank/DDBJ databases">
        <authorList>
            <consortium name="Pathogen Informatics"/>
        </authorList>
    </citation>
    <scope>NUCLEOTIDE SEQUENCE [LARGE SCALE GENOMIC DNA]</scope>
    <source>
        <strain evidence="1 2">A51</strain>
    </source>
</reference>
<name>A0A655RW05_VIBCL</name>
<organism evidence="1 2">
    <name type="scientific">Vibrio cholerae</name>
    <dbReference type="NCBI Taxonomy" id="666"/>
    <lineage>
        <taxon>Bacteria</taxon>
        <taxon>Pseudomonadati</taxon>
        <taxon>Pseudomonadota</taxon>
        <taxon>Gammaproteobacteria</taxon>
        <taxon>Vibrionales</taxon>
        <taxon>Vibrionaceae</taxon>
        <taxon>Vibrio</taxon>
    </lineage>
</organism>
<evidence type="ECO:0000313" key="2">
    <source>
        <dbReference type="Proteomes" id="UP000044806"/>
    </source>
</evidence>
<dbReference type="EMBL" id="CWOW01000021">
    <property type="protein sequence ID" value="CSB06042.1"/>
    <property type="molecule type" value="Genomic_DNA"/>
</dbReference>
<proteinExistence type="predicted"/>
<dbReference type="Proteomes" id="UP000044806">
    <property type="component" value="Unassembled WGS sequence"/>
</dbReference>